<dbReference type="AlphaFoldDB" id="A0A6G0WYT8"/>
<protein>
    <submittedName>
        <fullName evidence="1">Uncharacterized protein</fullName>
    </submittedName>
</protein>
<dbReference type="Proteomes" id="UP000481153">
    <property type="component" value="Unassembled WGS sequence"/>
</dbReference>
<evidence type="ECO:0000313" key="2">
    <source>
        <dbReference type="Proteomes" id="UP000481153"/>
    </source>
</evidence>
<name>A0A6G0WYT8_9STRA</name>
<reference evidence="1 2" key="1">
    <citation type="submission" date="2019-07" db="EMBL/GenBank/DDBJ databases">
        <title>Genomics analysis of Aphanomyces spp. identifies a new class of oomycete effector associated with host adaptation.</title>
        <authorList>
            <person name="Gaulin E."/>
        </authorList>
    </citation>
    <scope>NUCLEOTIDE SEQUENCE [LARGE SCALE GENOMIC DNA]</scope>
    <source>
        <strain evidence="1 2">ATCC 201684</strain>
    </source>
</reference>
<evidence type="ECO:0000313" key="1">
    <source>
        <dbReference type="EMBL" id="KAF0732681.1"/>
    </source>
</evidence>
<organism evidence="1 2">
    <name type="scientific">Aphanomyces euteiches</name>
    <dbReference type="NCBI Taxonomy" id="100861"/>
    <lineage>
        <taxon>Eukaryota</taxon>
        <taxon>Sar</taxon>
        <taxon>Stramenopiles</taxon>
        <taxon>Oomycota</taxon>
        <taxon>Saprolegniomycetes</taxon>
        <taxon>Saprolegniales</taxon>
        <taxon>Verrucalvaceae</taxon>
        <taxon>Aphanomyces</taxon>
    </lineage>
</organism>
<keyword evidence="2" id="KW-1185">Reference proteome</keyword>
<accession>A0A6G0WYT8</accession>
<comment type="caution">
    <text evidence="1">The sequence shown here is derived from an EMBL/GenBank/DDBJ whole genome shotgun (WGS) entry which is preliminary data.</text>
</comment>
<sequence>MKRGPRSAFASSDDRRTVLLQDTQDLGTSHRLDLGNAVRVTQDDTNLGRGQTLLGELAHVIFNIFRRDLKPRRRSALVWASRLAHTLAAGMHTTHVLLGA</sequence>
<dbReference type="EMBL" id="VJMJ01000130">
    <property type="protein sequence ID" value="KAF0732681.1"/>
    <property type="molecule type" value="Genomic_DNA"/>
</dbReference>
<gene>
    <name evidence="1" type="ORF">Ae201684_010387</name>
</gene>
<proteinExistence type="predicted"/>